<evidence type="ECO:0000313" key="1">
    <source>
        <dbReference type="EMBL" id="ABG05191.1"/>
    </source>
</evidence>
<accession>Q1ATT7</accession>
<gene>
    <name evidence="1" type="ordered locus">Rxyl_2261</name>
</gene>
<dbReference type="AlphaFoldDB" id="Q1ATT7"/>
<dbReference type="EMBL" id="CP000386">
    <property type="protein sequence ID" value="ABG05191.1"/>
    <property type="molecule type" value="Genomic_DNA"/>
</dbReference>
<dbReference type="HOGENOM" id="CLU_2510652_0_0_11"/>
<organism evidence="1 2">
    <name type="scientific">Rubrobacter xylanophilus (strain DSM 9941 / JCM 11954 / NBRC 16129 / PRD-1)</name>
    <dbReference type="NCBI Taxonomy" id="266117"/>
    <lineage>
        <taxon>Bacteria</taxon>
        <taxon>Bacillati</taxon>
        <taxon>Actinomycetota</taxon>
        <taxon>Rubrobacteria</taxon>
        <taxon>Rubrobacterales</taxon>
        <taxon>Rubrobacteraceae</taxon>
        <taxon>Rubrobacter</taxon>
    </lineage>
</organism>
<evidence type="ECO:0000313" key="2">
    <source>
        <dbReference type="Proteomes" id="UP000006637"/>
    </source>
</evidence>
<sequence length="85" mass="9030">MDSRFTSVAVAAGVWTSVICDMRKSLVATLRKAHLIADSAHRALGRVASLHFGGRFDAPSTRASCPSSLAVPFSCKTVIDVTHSE</sequence>
<dbReference type="Proteomes" id="UP000006637">
    <property type="component" value="Chromosome"/>
</dbReference>
<keyword evidence="2" id="KW-1185">Reference proteome</keyword>
<protein>
    <submittedName>
        <fullName evidence="1">Uncharacterized protein</fullName>
    </submittedName>
</protein>
<dbReference type="KEGG" id="rxy:Rxyl_2261"/>
<reference evidence="1 2" key="1">
    <citation type="submission" date="2006-06" db="EMBL/GenBank/DDBJ databases">
        <title>Complete sequence of Rubrobacter xylanophilus DSM 9941.</title>
        <authorList>
            <consortium name="US DOE Joint Genome Institute"/>
            <person name="Copeland A."/>
            <person name="Lucas S."/>
            <person name="Lapidus A."/>
            <person name="Barry K."/>
            <person name="Detter J.C."/>
            <person name="Glavina del Rio T."/>
            <person name="Hammon N."/>
            <person name="Israni S."/>
            <person name="Dalin E."/>
            <person name="Tice H."/>
            <person name="Pitluck S."/>
            <person name="Munk A.C."/>
            <person name="Brettin T."/>
            <person name="Bruce D."/>
            <person name="Han C."/>
            <person name="Tapia R."/>
            <person name="Gilna P."/>
            <person name="Schmutz J."/>
            <person name="Larimer F."/>
            <person name="Land M."/>
            <person name="Hauser L."/>
            <person name="Kyrpides N."/>
            <person name="Lykidis A."/>
            <person name="da Costa M.S."/>
            <person name="Rainey F.A."/>
            <person name="Empadinhas N."/>
            <person name="Jolivet E."/>
            <person name="Battista J.R."/>
            <person name="Richardson P."/>
        </authorList>
    </citation>
    <scope>NUCLEOTIDE SEQUENCE [LARGE SCALE GENOMIC DNA]</scope>
    <source>
        <strain evidence="2">DSM 9941 / NBRC 16129 / PRD-1</strain>
    </source>
</reference>
<name>Q1ATT7_RUBXD</name>
<proteinExistence type="predicted"/>